<name>A0A0A2UZM9_9BACI</name>
<comment type="caution">
    <text evidence="2">The sequence shown here is derived from an EMBL/GenBank/DDBJ whole genome shotgun (WGS) entry which is preliminary data.</text>
</comment>
<proteinExistence type="predicted"/>
<dbReference type="EMBL" id="AVBG01000004">
    <property type="protein sequence ID" value="KGP92011.1"/>
    <property type="molecule type" value="Genomic_DNA"/>
</dbReference>
<dbReference type="Proteomes" id="UP000030153">
    <property type="component" value="Unassembled WGS sequence"/>
</dbReference>
<dbReference type="Pfam" id="PF13789">
    <property type="entry name" value="DUF4181"/>
    <property type="match status" value="1"/>
</dbReference>
<evidence type="ECO:0000313" key="3">
    <source>
        <dbReference type="Proteomes" id="UP000030153"/>
    </source>
</evidence>
<keyword evidence="1" id="KW-1133">Transmembrane helix</keyword>
<protein>
    <recommendedName>
        <fullName evidence="4">DUF4181 domain-containing protein</fullName>
    </recommendedName>
</protein>
<feature type="transmembrane region" description="Helical" evidence="1">
    <location>
        <begin position="68"/>
        <end position="89"/>
    </location>
</feature>
<organism evidence="2 3">
    <name type="scientific">Pontibacillus chungwhensis BH030062</name>
    <dbReference type="NCBI Taxonomy" id="1385513"/>
    <lineage>
        <taxon>Bacteria</taxon>
        <taxon>Bacillati</taxon>
        <taxon>Bacillota</taxon>
        <taxon>Bacilli</taxon>
        <taxon>Bacillales</taxon>
        <taxon>Bacillaceae</taxon>
        <taxon>Pontibacillus</taxon>
    </lineage>
</organism>
<keyword evidence="1" id="KW-0472">Membrane</keyword>
<feature type="transmembrane region" description="Helical" evidence="1">
    <location>
        <begin position="42"/>
        <end position="61"/>
    </location>
</feature>
<dbReference type="InterPro" id="IPR025441">
    <property type="entry name" value="DUF4181"/>
</dbReference>
<gene>
    <name evidence="2" type="ORF">N780_16065</name>
</gene>
<feature type="transmembrane region" description="Helical" evidence="1">
    <location>
        <begin position="95"/>
        <end position="116"/>
    </location>
</feature>
<evidence type="ECO:0000256" key="1">
    <source>
        <dbReference type="SAM" id="Phobius"/>
    </source>
</evidence>
<evidence type="ECO:0000313" key="2">
    <source>
        <dbReference type="EMBL" id="KGP92011.1"/>
    </source>
</evidence>
<keyword evidence="3" id="KW-1185">Reference proteome</keyword>
<accession>A0A0A2UZM9</accession>
<sequence>MVYAALVILLILLLSLETIIRKKFNIERRYVTDTKGKHIDRWGRGMLLLIAISVLGYAIFSDASGMKWYLMGIYVAQFGFQAIMQWMFLKGSKEYVITIVYLALGVVTIYNIDLLFRDLL</sequence>
<reference evidence="2 3" key="1">
    <citation type="submission" date="2013-08" db="EMBL/GenBank/DDBJ databases">
        <title>Genome of Pontibacillus chungwhensis.</title>
        <authorList>
            <person name="Wang Q."/>
            <person name="Wang G."/>
        </authorList>
    </citation>
    <scope>NUCLEOTIDE SEQUENCE [LARGE SCALE GENOMIC DNA]</scope>
    <source>
        <strain evidence="2 3">BH030062</strain>
    </source>
</reference>
<evidence type="ECO:0008006" key="4">
    <source>
        <dbReference type="Google" id="ProtNLM"/>
    </source>
</evidence>
<keyword evidence="1" id="KW-0812">Transmembrane</keyword>
<dbReference type="eggNOG" id="ENOG5032DNH">
    <property type="taxonomic scope" value="Bacteria"/>
</dbReference>
<dbReference type="AlphaFoldDB" id="A0A0A2UZM9"/>